<proteinExistence type="predicted"/>
<organism evidence="1">
    <name type="scientific">Candidatus Aramenus sulfurataquae</name>
    <dbReference type="NCBI Taxonomy" id="1326980"/>
    <lineage>
        <taxon>Archaea</taxon>
        <taxon>Thermoproteota</taxon>
        <taxon>Thermoprotei</taxon>
        <taxon>Sulfolobales</taxon>
        <taxon>Sulfolobaceae</taxon>
        <taxon>Candidatus Aramenus</taxon>
    </lineage>
</organism>
<protein>
    <submittedName>
        <fullName evidence="1">Uncharacterized protein</fullName>
    </submittedName>
</protein>
<sequence>MIEEVVSLISIASSILLAIYFPSYFEVLYLPAAYLLFKALRLLSTSKKVKVGRK</sequence>
<accession>A0AAE3FHP0</accession>
<dbReference type="AlphaFoldDB" id="A0AAE3FHP0"/>
<evidence type="ECO:0000313" key="1">
    <source>
        <dbReference type="EMBL" id="MCL7342970.1"/>
    </source>
</evidence>
<dbReference type="EMBL" id="JZWS02000001">
    <property type="protein sequence ID" value="MCL7342970.1"/>
    <property type="molecule type" value="Genomic_DNA"/>
</dbReference>
<gene>
    <name evidence="1" type="ORF">TQ35_000055</name>
</gene>
<reference evidence="1" key="1">
    <citation type="submission" date="2022-05" db="EMBL/GenBank/DDBJ databases">
        <title>Metagenome Sequencing of an Archaeal-Dominated Microbial Community from a Hot Spring at the Los Azufres Geothermal Field, Mexico.</title>
        <authorList>
            <person name="Marin-Paredes R."/>
            <person name="Martinez-Romero E."/>
            <person name="Servin-Garciduenas L.E."/>
        </authorList>
    </citation>
    <scope>NUCLEOTIDE SEQUENCE</scope>
    <source>
        <strain evidence="1">AZ1-454</strain>
    </source>
</reference>
<name>A0AAE3FHP0_9CREN</name>
<comment type="caution">
    <text evidence="1">The sequence shown here is derived from an EMBL/GenBank/DDBJ whole genome shotgun (WGS) entry which is preliminary data.</text>
</comment>